<keyword evidence="3" id="KW-1185">Reference proteome</keyword>
<reference evidence="2" key="2">
    <citation type="submission" date="2005-07" db="EMBL/GenBank/DDBJ databases">
        <title>Annotation of the Saccharomyces cerevisiae RM11-1a Genome.</title>
        <authorList>
            <consortium name="The Broad Institute Genome Sequencing Platform"/>
            <person name="Birren B."/>
            <person name="Lander E."/>
            <person name="Galagan J."/>
            <person name="Nusbaum C."/>
            <person name="Devon K."/>
            <person name="Cuomo C."/>
            <person name="Jaffe D."/>
            <person name="Butler J."/>
            <person name="Alvarez P."/>
            <person name="Gnerre S."/>
            <person name="Grabherr M."/>
            <person name="Kleber M."/>
            <person name="Mauceli E."/>
            <person name="Brockman W."/>
            <person name="MacCallum I.A."/>
            <person name="Rounsley S."/>
            <person name="Young S."/>
            <person name="LaButti K."/>
            <person name="Pushparaj V."/>
            <person name="DeCaprio D."/>
            <person name="Crawford M."/>
            <person name="Koehrsen M."/>
            <person name="Engels R."/>
            <person name="Montgomery P."/>
            <person name="Pearson M."/>
            <person name="Howarth C."/>
            <person name="Larson L."/>
            <person name="Luoma S."/>
            <person name="White J."/>
            <person name="O'Leary S."/>
            <person name="Kodira C."/>
            <person name="Zeng Q."/>
            <person name="Yandava C."/>
            <person name="Alvarado L."/>
            <person name="Pratt S."/>
            <person name="Kruglyak L."/>
        </authorList>
    </citation>
    <scope>NUCLEOTIDE SEQUENCE</scope>
    <source>
        <strain evidence="2">RM11-1a</strain>
    </source>
</reference>
<feature type="signal peptide" evidence="1">
    <location>
        <begin position="1"/>
        <end position="22"/>
    </location>
</feature>
<organism evidence="2 3">
    <name type="scientific">Saccharomyces cerevisiae (strain RM11-1a)</name>
    <name type="common">Baker's yeast</name>
    <dbReference type="NCBI Taxonomy" id="285006"/>
    <lineage>
        <taxon>Eukaryota</taxon>
        <taxon>Fungi</taxon>
        <taxon>Dikarya</taxon>
        <taxon>Ascomycota</taxon>
        <taxon>Saccharomycotina</taxon>
        <taxon>Saccharomycetes</taxon>
        <taxon>Saccharomycetales</taxon>
        <taxon>Saccharomycetaceae</taxon>
        <taxon>Saccharomyces</taxon>
    </lineage>
</organism>
<dbReference type="HOGENOM" id="CLU_2813859_0_0_1"/>
<feature type="chain" id="PRO_5002789122" evidence="1">
    <location>
        <begin position="23"/>
        <end position="67"/>
    </location>
</feature>
<proteinExistence type="predicted"/>
<evidence type="ECO:0000313" key="2">
    <source>
        <dbReference type="EMBL" id="EDV09902.1"/>
    </source>
</evidence>
<name>B3LUS1_YEAS1</name>
<evidence type="ECO:0000256" key="1">
    <source>
        <dbReference type="SAM" id="SignalP"/>
    </source>
</evidence>
<gene>
    <name evidence="2" type="ORF">SCRG_05610</name>
</gene>
<protein>
    <submittedName>
        <fullName evidence="2">Uncharacterized protein</fullName>
    </submittedName>
</protein>
<dbReference type="OrthoDB" id="4070698at2759"/>
<dbReference type="EMBL" id="CH408058">
    <property type="protein sequence ID" value="EDV09902.1"/>
    <property type="molecule type" value="Genomic_DNA"/>
</dbReference>
<reference evidence="2" key="1">
    <citation type="submission" date="2005-03" db="EMBL/GenBank/DDBJ databases">
        <authorList>
            <person name="Giovannoni S.J."/>
            <person name="Cho J.-C."/>
            <person name="Ferriera S."/>
            <person name="Johnson J."/>
            <person name="Kravitz S."/>
            <person name="Halpern A."/>
            <person name="Remington K."/>
            <person name="Beeson K."/>
            <person name="Tran B."/>
            <person name="Rogers Y.-H."/>
            <person name="Friedman R."/>
            <person name="Venter J.C."/>
        </authorList>
    </citation>
    <scope>NUCLEOTIDE SEQUENCE</scope>
    <source>
        <strain evidence="2">RM11-1a</strain>
    </source>
</reference>
<accession>B3LUS1</accession>
<dbReference type="Proteomes" id="UP000008335">
    <property type="component" value="Unassembled WGS sequence"/>
</dbReference>
<evidence type="ECO:0000313" key="3">
    <source>
        <dbReference type="Proteomes" id="UP000008335"/>
    </source>
</evidence>
<dbReference type="Gene3D" id="2.60.120.1560">
    <property type="match status" value="1"/>
</dbReference>
<keyword evidence="1" id="KW-0732">Signal</keyword>
<dbReference type="AlphaFoldDB" id="B3LUS1"/>
<sequence length="67" mass="7610">MPYHYLFLALFTYLATSNVVSGSTQACLPVGPRKNGMNVNFYKYSLLDSTTYSYPQYMTSGYASNWN</sequence>